<name>A0A0A8YE48_ARUDO</name>
<dbReference type="EMBL" id="GBRH01273569">
    <property type="protein sequence ID" value="JAD24326.1"/>
    <property type="molecule type" value="Transcribed_RNA"/>
</dbReference>
<evidence type="ECO:0000313" key="1">
    <source>
        <dbReference type="EMBL" id="JAD24326.1"/>
    </source>
</evidence>
<organism evidence="1">
    <name type="scientific">Arundo donax</name>
    <name type="common">Giant reed</name>
    <name type="synonym">Donax arundinaceus</name>
    <dbReference type="NCBI Taxonomy" id="35708"/>
    <lineage>
        <taxon>Eukaryota</taxon>
        <taxon>Viridiplantae</taxon>
        <taxon>Streptophyta</taxon>
        <taxon>Embryophyta</taxon>
        <taxon>Tracheophyta</taxon>
        <taxon>Spermatophyta</taxon>
        <taxon>Magnoliopsida</taxon>
        <taxon>Liliopsida</taxon>
        <taxon>Poales</taxon>
        <taxon>Poaceae</taxon>
        <taxon>PACMAD clade</taxon>
        <taxon>Arundinoideae</taxon>
        <taxon>Arundineae</taxon>
        <taxon>Arundo</taxon>
    </lineage>
</organism>
<reference evidence="1" key="1">
    <citation type="submission" date="2014-09" db="EMBL/GenBank/DDBJ databases">
        <authorList>
            <person name="Magalhaes I.L.F."/>
            <person name="Oliveira U."/>
            <person name="Santos F.R."/>
            <person name="Vidigal T.H.D.A."/>
            <person name="Brescovit A.D."/>
            <person name="Santos A.J."/>
        </authorList>
    </citation>
    <scope>NUCLEOTIDE SEQUENCE</scope>
    <source>
        <tissue evidence="1">Shoot tissue taken approximately 20 cm above the soil surface</tissue>
    </source>
</reference>
<proteinExistence type="predicted"/>
<sequence length="78" mass="9275">MDLFLHMLPPWCQPPLHQLKLRIVFYLDSTPCTQISSYLKLFNQRIIVILDLSFFQRFSCCSVPTVVQFEMRPAFMAY</sequence>
<protein>
    <submittedName>
        <fullName evidence="1">Uncharacterized protein</fullName>
    </submittedName>
</protein>
<dbReference type="AlphaFoldDB" id="A0A0A8YE48"/>
<accession>A0A0A8YE48</accession>
<reference evidence="1" key="2">
    <citation type="journal article" date="2015" name="Data Brief">
        <title>Shoot transcriptome of the giant reed, Arundo donax.</title>
        <authorList>
            <person name="Barrero R.A."/>
            <person name="Guerrero F.D."/>
            <person name="Moolhuijzen P."/>
            <person name="Goolsby J.A."/>
            <person name="Tidwell J."/>
            <person name="Bellgard S.E."/>
            <person name="Bellgard M.I."/>
        </authorList>
    </citation>
    <scope>NUCLEOTIDE SEQUENCE</scope>
    <source>
        <tissue evidence="1">Shoot tissue taken approximately 20 cm above the soil surface</tissue>
    </source>
</reference>